<dbReference type="Pfam" id="PF11716">
    <property type="entry name" value="MDMPI_N"/>
    <property type="match status" value="1"/>
</dbReference>
<dbReference type="InterPro" id="IPR017517">
    <property type="entry name" value="Maleyloyr_isom"/>
</dbReference>
<comment type="caution">
    <text evidence="2">The sequence shown here is derived from an EMBL/GenBank/DDBJ whole genome shotgun (WGS) entry which is preliminary data.</text>
</comment>
<dbReference type="NCBIfam" id="TIGR03083">
    <property type="entry name" value="maleylpyruvate isomerase family mycothiol-dependent enzyme"/>
    <property type="match status" value="1"/>
</dbReference>
<organism evidence="2 3">
    <name type="scientific">Nocardioides islandensis</name>
    <dbReference type="NCBI Taxonomy" id="433663"/>
    <lineage>
        <taxon>Bacteria</taxon>
        <taxon>Bacillati</taxon>
        <taxon>Actinomycetota</taxon>
        <taxon>Actinomycetes</taxon>
        <taxon>Propionibacteriales</taxon>
        <taxon>Nocardioidaceae</taxon>
        <taxon>Nocardioides</taxon>
    </lineage>
</organism>
<dbReference type="GO" id="GO:0046872">
    <property type="term" value="F:metal ion binding"/>
    <property type="evidence" value="ECO:0007669"/>
    <property type="project" value="InterPro"/>
</dbReference>
<feature type="domain" description="Mycothiol-dependent maleylpyruvate isomerase metal-binding" evidence="1">
    <location>
        <begin position="180"/>
        <end position="323"/>
    </location>
</feature>
<evidence type="ECO:0000313" key="3">
    <source>
        <dbReference type="Proteomes" id="UP000640489"/>
    </source>
</evidence>
<dbReference type="Gene3D" id="1.20.120.450">
    <property type="entry name" value="dinb family like domain"/>
    <property type="match status" value="2"/>
</dbReference>
<dbReference type="Proteomes" id="UP000640489">
    <property type="component" value="Unassembled WGS sequence"/>
</dbReference>
<keyword evidence="3" id="KW-1185">Reference proteome</keyword>
<dbReference type="AlphaFoldDB" id="A0A930VDL9"/>
<dbReference type="EMBL" id="JADKPN010000003">
    <property type="protein sequence ID" value="MBF4763058.1"/>
    <property type="molecule type" value="Genomic_DNA"/>
</dbReference>
<dbReference type="InterPro" id="IPR024344">
    <property type="entry name" value="MDMPI_metal-binding"/>
</dbReference>
<dbReference type="Pfam" id="PF04978">
    <property type="entry name" value="MST"/>
    <property type="match status" value="1"/>
</dbReference>
<dbReference type="InterPro" id="IPR007061">
    <property type="entry name" value="MST-like"/>
</dbReference>
<proteinExistence type="predicted"/>
<evidence type="ECO:0000313" key="2">
    <source>
        <dbReference type="EMBL" id="MBF4763058.1"/>
    </source>
</evidence>
<sequence length="374" mass="40061">MESRAEQTLVGTEREQLEAFVEDNRAEILALLDGLTEEQARRRLVPSRTTLLGLVKHAAFVEGVWFPVALDGRTRDELGLPDHPDASFELTDEDTIASVSAQYRAAAEESRRVAASYALDDLALHNRRGPLTLRWVLVHLVEELARHAGHGDILREQVLAGDRGGRPISFGARSLRDEYAAAGAALVSLAASVPASGWDSPGLGEWTVRDLVGHAGRSFVTVSTYLTSGRGKTPELDHPLDYARVFRLAHADPDAITERGRQAGRDLGPDPVAGLRAQYDAAVAAVEAHPDDAPVDTPAGVMRLADYLPSRVFELVVHTDDLARALGASAPGSVPARTIATTFAAALAAEGREDAVLLRGLTGRGDLPEDFTAL</sequence>
<dbReference type="InterPro" id="IPR034660">
    <property type="entry name" value="DinB/YfiT-like"/>
</dbReference>
<reference evidence="2" key="1">
    <citation type="submission" date="2020-11" db="EMBL/GenBank/DDBJ databases">
        <title>Nocardioides sp. nov., isolated from Soil of Cynanchum wilfordii Hemsley rhizosphere.</title>
        <authorList>
            <person name="Lee J.-S."/>
            <person name="Suh M.K."/>
            <person name="Kim J.-S."/>
        </authorList>
    </citation>
    <scope>NUCLEOTIDE SEQUENCE</scope>
    <source>
        <strain evidence="2">KCTC 19275</strain>
    </source>
</reference>
<protein>
    <submittedName>
        <fullName evidence="2">DUF664 domain-containing protein</fullName>
    </submittedName>
</protein>
<dbReference type="RefSeq" id="WP_194706243.1">
    <property type="nucleotide sequence ID" value="NZ_JADKPN010000003.1"/>
</dbReference>
<evidence type="ECO:0000259" key="1">
    <source>
        <dbReference type="Pfam" id="PF11716"/>
    </source>
</evidence>
<gene>
    <name evidence="2" type="ORF">ISU07_07950</name>
</gene>
<accession>A0A930VDL9</accession>
<name>A0A930VDL9_9ACTN</name>
<dbReference type="SUPFAM" id="SSF109854">
    <property type="entry name" value="DinB/YfiT-like putative metalloenzymes"/>
    <property type="match status" value="2"/>
</dbReference>